<proteinExistence type="predicted"/>
<name>A0A0D2P884_HYPSF</name>
<accession>A0A0D2P884</accession>
<evidence type="ECO:0000313" key="2">
    <source>
        <dbReference type="Proteomes" id="UP000054270"/>
    </source>
</evidence>
<protein>
    <submittedName>
        <fullName evidence="1">Uncharacterized protein</fullName>
    </submittedName>
</protein>
<dbReference type="OMA" id="SATHMNW"/>
<sequence length="184" mass="19641">MRYKSATSLQAAAAALFAVPFAVSQIITYQGFSNTVSCQGSHFQCIDGGAVCCSLPTGFGYSMQFNNLPAGSQGQGYINGGCSKFLFAVFGPGTKCWNGGGSSATHMNWFHSPQRSRRHAIDVVLEKTTNSAPMNCSVPTSFSYEGKNGIERVIRVPTTVGAAQIIAGLFLANDHESLLLYDDY</sequence>
<dbReference type="Proteomes" id="UP000054270">
    <property type="component" value="Unassembled WGS sequence"/>
</dbReference>
<dbReference type="OrthoDB" id="2857942at2759"/>
<gene>
    <name evidence="1" type="ORF">HYPSUDRAFT_71305</name>
</gene>
<evidence type="ECO:0000313" key="1">
    <source>
        <dbReference type="EMBL" id="KJA16560.1"/>
    </source>
</evidence>
<dbReference type="AlphaFoldDB" id="A0A0D2P884"/>
<keyword evidence="2" id="KW-1185">Reference proteome</keyword>
<reference evidence="2" key="1">
    <citation type="submission" date="2014-04" db="EMBL/GenBank/DDBJ databases">
        <title>Evolutionary Origins and Diversification of the Mycorrhizal Mutualists.</title>
        <authorList>
            <consortium name="DOE Joint Genome Institute"/>
            <consortium name="Mycorrhizal Genomics Consortium"/>
            <person name="Kohler A."/>
            <person name="Kuo A."/>
            <person name="Nagy L.G."/>
            <person name="Floudas D."/>
            <person name="Copeland A."/>
            <person name="Barry K.W."/>
            <person name="Cichocki N."/>
            <person name="Veneault-Fourrey C."/>
            <person name="LaButti K."/>
            <person name="Lindquist E.A."/>
            <person name="Lipzen A."/>
            <person name="Lundell T."/>
            <person name="Morin E."/>
            <person name="Murat C."/>
            <person name="Riley R."/>
            <person name="Ohm R."/>
            <person name="Sun H."/>
            <person name="Tunlid A."/>
            <person name="Henrissat B."/>
            <person name="Grigoriev I.V."/>
            <person name="Hibbett D.S."/>
            <person name="Martin F."/>
        </authorList>
    </citation>
    <scope>NUCLEOTIDE SEQUENCE [LARGE SCALE GENOMIC DNA]</scope>
    <source>
        <strain evidence="2">FD-334 SS-4</strain>
    </source>
</reference>
<dbReference type="EMBL" id="KN817619">
    <property type="protein sequence ID" value="KJA16560.1"/>
    <property type="molecule type" value="Genomic_DNA"/>
</dbReference>
<organism evidence="1 2">
    <name type="scientific">Hypholoma sublateritium (strain FD-334 SS-4)</name>
    <dbReference type="NCBI Taxonomy" id="945553"/>
    <lineage>
        <taxon>Eukaryota</taxon>
        <taxon>Fungi</taxon>
        <taxon>Dikarya</taxon>
        <taxon>Basidiomycota</taxon>
        <taxon>Agaricomycotina</taxon>
        <taxon>Agaricomycetes</taxon>
        <taxon>Agaricomycetidae</taxon>
        <taxon>Agaricales</taxon>
        <taxon>Agaricineae</taxon>
        <taxon>Strophariaceae</taxon>
        <taxon>Hypholoma</taxon>
    </lineage>
</organism>